<evidence type="ECO:0000313" key="2">
    <source>
        <dbReference type="EMBL" id="AGR41239.1"/>
    </source>
</evidence>
<protein>
    <submittedName>
        <fullName evidence="2">Uncharacterized protein</fullName>
    </submittedName>
</protein>
<organism evidence="2 3">
    <name type="scientific">Spiroplasma taiwanense CT-1</name>
    <dbReference type="NCBI Taxonomy" id="1276220"/>
    <lineage>
        <taxon>Bacteria</taxon>
        <taxon>Bacillati</taxon>
        <taxon>Mycoplasmatota</taxon>
        <taxon>Mollicutes</taxon>
        <taxon>Entomoplasmatales</taxon>
        <taxon>Spiroplasmataceae</taxon>
        <taxon>Spiroplasma</taxon>
    </lineage>
</organism>
<sequence>MKTLSLKTKLLFSLIIIVLLISSIVDFFSIYQLKFLYTVVDETNKTNINWTQLYIIIGIWVGA</sequence>
<dbReference type="HOGENOM" id="CLU_2883660_0_0_14"/>
<dbReference type="EMBL" id="CP005074">
    <property type="protein sequence ID" value="AGR41239.1"/>
    <property type="molecule type" value="Genomic_DNA"/>
</dbReference>
<dbReference type="RefSeq" id="WP_020834378.1">
    <property type="nucleotide sequence ID" value="NC_021846.1"/>
</dbReference>
<dbReference type="AlphaFoldDB" id="S5LU31"/>
<keyword evidence="3" id="KW-1185">Reference proteome</keyword>
<evidence type="ECO:0000313" key="3">
    <source>
        <dbReference type="Proteomes" id="UP000014984"/>
    </source>
</evidence>
<keyword evidence="1" id="KW-0812">Transmembrane</keyword>
<feature type="transmembrane region" description="Helical" evidence="1">
    <location>
        <begin position="12"/>
        <end position="31"/>
    </location>
</feature>
<reference evidence="2 3" key="1">
    <citation type="journal article" date="2013" name="Genome Biol. Evol.">
        <title>Comparison of metabolic capacities and inference of gene content evolution in mosquito-associated Spiroplasma diminutum and S. taiwanense.</title>
        <authorList>
            <person name="Lo W.S."/>
            <person name="Ku C."/>
            <person name="Chen L.L."/>
            <person name="Chang T.H."/>
            <person name="Kuo C.H."/>
        </authorList>
    </citation>
    <scope>NUCLEOTIDE SEQUENCE [LARGE SCALE GENOMIC DNA]</scope>
    <source>
        <strain evidence="2">CT-1</strain>
    </source>
</reference>
<dbReference type="Proteomes" id="UP000014984">
    <property type="component" value="Chromosome"/>
</dbReference>
<keyword evidence="1" id="KW-1133">Transmembrane helix</keyword>
<keyword evidence="1" id="KW-0472">Membrane</keyword>
<dbReference type="KEGG" id="stai:STAIW_v1c06170"/>
<accession>S5LU31</accession>
<dbReference type="STRING" id="1276220.STAIW_v1c06170"/>
<proteinExistence type="predicted"/>
<name>S5LU31_9MOLU</name>
<evidence type="ECO:0000256" key="1">
    <source>
        <dbReference type="SAM" id="Phobius"/>
    </source>
</evidence>
<dbReference type="PATRIC" id="fig|1276220.3.peg.629"/>
<gene>
    <name evidence="2" type="ORF">STAIW_v1c06170</name>
</gene>